<dbReference type="GO" id="GO:0070212">
    <property type="term" value="P:protein poly-ADP-ribosylation"/>
    <property type="evidence" value="ECO:0007669"/>
    <property type="project" value="TreeGrafter"/>
</dbReference>
<evidence type="ECO:0000256" key="4">
    <source>
        <dbReference type="SAM" id="MobiDB-lite"/>
    </source>
</evidence>
<dbReference type="PROSITE" id="PS51059">
    <property type="entry name" value="PARP_CATALYTIC"/>
    <property type="match status" value="1"/>
</dbReference>
<organism evidence="6 7">
    <name type="scientific">Spirosoma telluris</name>
    <dbReference type="NCBI Taxonomy" id="2183553"/>
    <lineage>
        <taxon>Bacteria</taxon>
        <taxon>Pseudomonadati</taxon>
        <taxon>Bacteroidota</taxon>
        <taxon>Cytophagia</taxon>
        <taxon>Cytophagales</taxon>
        <taxon>Cytophagaceae</taxon>
        <taxon>Spirosoma</taxon>
    </lineage>
</organism>
<evidence type="ECO:0000256" key="3">
    <source>
        <dbReference type="ARBA" id="ARBA00023027"/>
    </source>
</evidence>
<gene>
    <name evidence="6" type="ORF">HMF3257_15905</name>
</gene>
<protein>
    <submittedName>
        <fullName evidence="6">ADP-ribose polymerase</fullName>
    </submittedName>
</protein>
<accession>A0A327NMQ0</accession>
<dbReference type="Gene3D" id="3.90.228.10">
    <property type="match status" value="1"/>
</dbReference>
<keyword evidence="3" id="KW-0520">NAD</keyword>
<dbReference type="RefSeq" id="WP_111343562.1">
    <property type="nucleotide sequence ID" value="NZ_QLII01000001.1"/>
</dbReference>
<evidence type="ECO:0000313" key="6">
    <source>
        <dbReference type="EMBL" id="RAI75296.1"/>
    </source>
</evidence>
<dbReference type="GO" id="GO:1990404">
    <property type="term" value="F:NAD+-protein mono-ADP-ribosyltransferase activity"/>
    <property type="evidence" value="ECO:0007669"/>
    <property type="project" value="TreeGrafter"/>
</dbReference>
<dbReference type="AlphaFoldDB" id="A0A327NMQ0"/>
<feature type="region of interest" description="Disordered" evidence="4">
    <location>
        <begin position="20"/>
        <end position="43"/>
    </location>
</feature>
<sequence length="452" mass="50764">MLNQLLQRVWNRSAPSIIDNTVRPHPNTPTLSSAEQVRPIAAESTNPNLRTVKLIMVTAENNNKYYEMREQEDGTFDVFYGRVGGFRNKATHPIAQWNQKLREKKAKGYTDQTHLYAESSPATDASTIAEPAVRGLMSRLLELANLSIFQNYVVTAQQVTRKQVESAQQLLDDLAALLTVGMDTSAYNTKLLELFKVIPRRMTHVGQHLADETPQSADDLQPLQDRLADEQATLDVMRGQVELAPAQAALNQAPPTLLESMNLTIEPETDNHVLKLIKQMMGADANKFDAAFSVRHAATDAAFNAYVSKQPNRKTLALWHGSRSENWLSILKNGLVLRPANAVITGKMFGYGIYFADQFSKSLNYTSLNGSVWANGRQQEGYLAIYEVHVGEQLELTKHEPTHMQLDANALKRLDTRYDSVFARQGVSLQKNEFIVYNQAQCTVRYIVRIKS</sequence>
<dbReference type="InterPro" id="IPR050800">
    <property type="entry name" value="ARTD/PARP"/>
</dbReference>
<evidence type="ECO:0000256" key="2">
    <source>
        <dbReference type="ARBA" id="ARBA00022679"/>
    </source>
</evidence>
<dbReference type="PANTHER" id="PTHR10459:SF117">
    <property type="entry name" value="POLY [ADP-RIBOSE] POLYMERASE TANKYRASE"/>
    <property type="match status" value="1"/>
</dbReference>
<feature type="domain" description="PARP catalytic" evidence="5">
    <location>
        <begin position="244"/>
        <end position="452"/>
    </location>
</feature>
<dbReference type="GO" id="GO:0003950">
    <property type="term" value="F:NAD+ poly-ADP-ribosyltransferase activity"/>
    <property type="evidence" value="ECO:0007669"/>
    <property type="project" value="InterPro"/>
</dbReference>
<dbReference type="Proteomes" id="UP000249016">
    <property type="component" value="Unassembled WGS sequence"/>
</dbReference>
<dbReference type="PANTHER" id="PTHR10459">
    <property type="entry name" value="DNA LIGASE"/>
    <property type="match status" value="1"/>
</dbReference>
<proteinExistence type="predicted"/>
<evidence type="ECO:0000256" key="1">
    <source>
        <dbReference type="ARBA" id="ARBA00022676"/>
    </source>
</evidence>
<evidence type="ECO:0000259" key="5">
    <source>
        <dbReference type="PROSITE" id="PS51059"/>
    </source>
</evidence>
<name>A0A327NMQ0_9BACT</name>
<dbReference type="SUPFAM" id="SSF56399">
    <property type="entry name" value="ADP-ribosylation"/>
    <property type="match status" value="1"/>
</dbReference>
<comment type="caution">
    <text evidence="6">The sequence shown here is derived from an EMBL/GenBank/DDBJ whole genome shotgun (WGS) entry which is preliminary data.</text>
</comment>
<evidence type="ECO:0000313" key="7">
    <source>
        <dbReference type="Proteomes" id="UP000249016"/>
    </source>
</evidence>
<dbReference type="GO" id="GO:0006302">
    <property type="term" value="P:double-strand break repair"/>
    <property type="evidence" value="ECO:0007669"/>
    <property type="project" value="TreeGrafter"/>
</dbReference>
<dbReference type="InterPro" id="IPR012317">
    <property type="entry name" value="Poly(ADP-ribose)pol_cat_dom"/>
</dbReference>
<keyword evidence="7" id="KW-1185">Reference proteome</keyword>
<keyword evidence="2" id="KW-0808">Transferase</keyword>
<keyword evidence="1" id="KW-0328">Glycosyltransferase</keyword>
<dbReference type="EMBL" id="QLII01000001">
    <property type="protein sequence ID" value="RAI75296.1"/>
    <property type="molecule type" value="Genomic_DNA"/>
</dbReference>
<dbReference type="OrthoDB" id="4640276at2"/>
<dbReference type="Pfam" id="PF00644">
    <property type="entry name" value="PARP"/>
    <property type="match status" value="1"/>
</dbReference>
<reference evidence="6 7" key="1">
    <citation type="submission" date="2018-06" db="EMBL/GenBank/DDBJ databases">
        <title>Spirosoma sp. HMF3257 Genome sequencing and assembly.</title>
        <authorList>
            <person name="Kang H."/>
            <person name="Cha I."/>
            <person name="Kim H."/>
            <person name="Kang J."/>
            <person name="Joh K."/>
        </authorList>
    </citation>
    <scope>NUCLEOTIDE SEQUENCE [LARGE SCALE GENOMIC DNA]</scope>
    <source>
        <strain evidence="6 7">HMF3257</strain>
    </source>
</reference>